<gene>
    <name evidence="1" type="ORF">CRN84_18395</name>
</gene>
<sequence>MGSISFDPFKTQGSSVNFTVDSNGLTQGDAQDDPAVRLKLASGVVTGTDPMWGGVGIIELIPAAMSKITGSKIAPATATSCSGFTVFNQAYHGITTPSSQVPQYTSGGSVHYYRLGSGARIPLQISAAVAALATDTVAMDANKFAWDPTNNWIDIDNTNGMPLKLLAVSTTGNLAAVQDPTTKSVNWDTTKPVGLFLI</sequence>
<evidence type="ECO:0000313" key="2">
    <source>
        <dbReference type="Proteomes" id="UP000224974"/>
    </source>
</evidence>
<protein>
    <submittedName>
        <fullName evidence="1">Uncharacterized protein</fullName>
    </submittedName>
</protein>
<dbReference type="STRING" id="1111728.GCA_000427805_03702"/>
<evidence type="ECO:0000313" key="1">
    <source>
        <dbReference type="EMBL" id="PHI31168.1"/>
    </source>
</evidence>
<keyword evidence="2" id="KW-1185">Reference proteome</keyword>
<dbReference type="AlphaFoldDB" id="A0A2C6DLG8"/>
<proteinExistence type="predicted"/>
<organism evidence="1 2">
    <name type="scientific">Budvicia aquatica</name>
    <dbReference type="NCBI Taxonomy" id="82979"/>
    <lineage>
        <taxon>Bacteria</taxon>
        <taxon>Pseudomonadati</taxon>
        <taxon>Pseudomonadota</taxon>
        <taxon>Gammaproteobacteria</taxon>
        <taxon>Enterobacterales</taxon>
        <taxon>Budviciaceae</taxon>
        <taxon>Budvicia</taxon>
    </lineage>
</organism>
<dbReference type="RefSeq" id="WP_029095734.1">
    <property type="nucleotide sequence ID" value="NZ_PDDX01000001.1"/>
</dbReference>
<dbReference type="Proteomes" id="UP000224974">
    <property type="component" value="Unassembled WGS sequence"/>
</dbReference>
<dbReference type="EMBL" id="PDDX01000001">
    <property type="protein sequence ID" value="PHI31168.1"/>
    <property type="molecule type" value="Genomic_DNA"/>
</dbReference>
<reference evidence="2" key="1">
    <citation type="submission" date="2017-09" db="EMBL/GenBank/DDBJ databases">
        <title>FDA dAtabase for Regulatory Grade micrObial Sequences (FDA-ARGOS): Supporting development and validation of Infectious Disease Dx tests.</title>
        <authorList>
            <person name="Minogue T."/>
            <person name="Wolcott M."/>
            <person name="Wasieloski L."/>
            <person name="Aguilar W."/>
            <person name="Moore D."/>
            <person name="Tallon L."/>
            <person name="Sadzewicz L."/>
            <person name="Ott S."/>
            <person name="Zhao X."/>
            <person name="Nagaraj S."/>
            <person name="Vavikolanu K."/>
            <person name="Aluvathingal J."/>
            <person name="Nadendla S."/>
            <person name="Sichtig H."/>
        </authorList>
    </citation>
    <scope>NUCLEOTIDE SEQUENCE [LARGE SCALE GENOMIC DNA]</scope>
    <source>
        <strain evidence="2">FDAARGOS_387</strain>
    </source>
</reference>
<comment type="caution">
    <text evidence="1">The sequence shown here is derived from an EMBL/GenBank/DDBJ whole genome shotgun (WGS) entry which is preliminary data.</text>
</comment>
<dbReference type="OrthoDB" id="6614633at2"/>
<accession>A0A2C6DLG8</accession>
<name>A0A2C6DLG8_9GAMM</name>